<dbReference type="PROSITE" id="PS50089">
    <property type="entry name" value="ZF_RING_2"/>
    <property type="match status" value="1"/>
</dbReference>
<reference evidence="7" key="1">
    <citation type="submission" date="2021-01" db="EMBL/GenBank/DDBJ databases">
        <authorList>
            <person name="Kaushik A."/>
        </authorList>
    </citation>
    <scope>NUCLEOTIDE SEQUENCE</scope>
    <source>
        <strain evidence="7">AG2-2IIIB</strain>
    </source>
</reference>
<dbReference type="Pfam" id="PF00097">
    <property type="entry name" value="zf-C3HC4"/>
    <property type="match status" value="1"/>
</dbReference>
<evidence type="ECO:0000256" key="5">
    <source>
        <dbReference type="SAM" id="MobiDB-lite"/>
    </source>
</evidence>
<evidence type="ECO:0000256" key="1">
    <source>
        <dbReference type="ARBA" id="ARBA00022723"/>
    </source>
</evidence>
<dbReference type="AlphaFoldDB" id="A0A8H3HQV3"/>
<dbReference type="GO" id="GO:0008270">
    <property type="term" value="F:zinc ion binding"/>
    <property type="evidence" value="ECO:0007669"/>
    <property type="project" value="UniProtKB-KW"/>
</dbReference>
<proteinExistence type="predicted"/>
<dbReference type="SMART" id="SM00184">
    <property type="entry name" value="RING"/>
    <property type="match status" value="1"/>
</dbReference>
<dbReference type="Proteomes" id="UP000663843">
    <property type="component" value="Unassembled WGS sequence"/>
</dbReference>
<dbReference type="GO" id="GO:0005634">
    <property type="term" value="C:nucleus"/>
    <property type="evidence" value="ECO:0007669"/>
    <property type="project" value="TreeGrafter"/>
</dbReference>
<comment type="caution">
    <text evidence="7">The sequence shown here is derived from an EMBL/GenBank/DDBJ whole genome shotgun (WGS) entry which is preliminary data.</text>
</comment>
<feature type="region of interest" description="Disordered" evidence="5">
    <location>
        <begin position="118"/>
        <end position="181"/>
    </location>
</feature>
<dbReference type="GO" id="GO:0004842">
    <property type="term" value="F:ubiquitin-protein transferase activity"/>
    <property type="evidence" value="ECO:0007669"/>
    <property type="project" value="TreeGrafter"/>
</dbReference>
<evidence type="ECO:0000259" key="6">
    <source>
        <dbReference type="PROSITE" id="PS50089"/>
    </source>
</evidence>
<dbReference type="SUPFAM" id="SSF57850">
    <property type="entry name" value="RING/U-box"/>
    <property type="match status" value="1"/>
</dbReference>
<keyword evidence="3" id="KW-0862">Zinc</keyword>
<evidence type="ECO:0000313" key="7">
    <source>
        <dbReference type="EMBL" id="CAE6531302.1"/>
    </source>
</evidence>
<dbReference type="EMBL" id="CAJMWT010008177">
    <property type="protein sequence ID" value="CAE6531302.1"/>
    <property type="molecule type" value="Genomic_DNA"/>
</dbReference>
<feature type="domain" description="RING-type" evidence="6">
    <location>
        <begin position="30"/>
        <end position="69"/>
    </location>
</feature>
<sequence>MADFRNPARAAATSTSNSNAEELLRPLVTCGICMELYVDPVALLDCLHLACGSCAKEWLEQSSTCHQCRERVRGTRDSHHTAAIVEAFQSIAPNSSFIQARSSEEISSMRERYRPGQGVVRTGGDQNHSLGPEVTPPRPLAPLNTSLPTGRYDEPSPPSGDMLSEGAGRTQMCISLDLSNS</sequence>
<gene>
    <name evidence="7" type="ORF">RDB_LOCUS179131</name>
</gene>
<organism evidence="7 8">
    <name type="scientific">Rhizoctonia solani</name>
    <dbReference type="NCBI Taxonomy" id="456999"/>
    <lineage>
        <taxon>Eukaryota</taxon>
        <taxon>Fungi</taxon>
        <taxon>Dikarya</taxon>
        <taxon>Basidiomycota</taxon>
        <taxon>Agaricomycotina</taxon>
        <taxon>Agaricomycetes</taxon>
        <taxon>Cantharellales</taxon>
        <taxon>Ceratobasidiaceae</taxon>
        <taxon>Rhizoctonia</taxon>
    </lineage>
</organism>
<dbReference type="InterPro" id="IPR001841">
    <property type="entry name" value="Znf_RING"/>
</dbReference>
<keyword evidence="2 4" id="KW-0863">Zinc-finger</keyword>
<evidence type="ECO:0000256" key="3">
    <source>
        <dbReference type="ARBA" id="ARBA00022833"/>
    </source>
</evidence>
<dbReference type="PANTHER" id="PTHR16079">
    <property type="entry name" value="UBIQUITIN LIGASE PROTEIN CHFR"/>
    <property type="match status" value="1"/>
</dbReference>
<dbReference type="GO" id="GO:0016567">
    <property type="term" value="P:protein ubiquitination"/>
    <property type="evidence" value="ECO:0007669"/>
    <property type="project" value="TreeGrafter"/>
</dbReference>
<evidence type="ECO:0000256" key="2">
    <source>
        <dbReference type="ARBA" id="ARBA00022771"/>
    </source>
</evidence>
<dbReference type="PANTHER" id="PTHR16079:SF4">
    <property type="entry name" value="E3 UBIQUITIN-PROTEIN LIGASE CHFR"/>
    <property type="match status" value="1"/>
</dbReference>
<accession>A0A8H3HQV3</accession>
<evidence type="ECO:0000313" key="8">
    <source>
        <dbReference type="Proteomes" id="UP000663843"/>
    </source>
</evidence>
<dbReference type="GO" id="GO:0006511">
    <property type="term" value="P:ubiquitin-dependent protein catabolic process"/>
    <property type="evidence" value="ECO:0007669"/>
    <property type="project" value="TreeGrafter"/>
</dbReference>
<dbReference type="InterPro" id="IPR018957">
    <property type="entry name" value="Znf_C3HC4_RING-type"/>
</dbReference>
<keyword evidence="1" id="KW-0479">Metal-binding</keyword>
<dbReference type="InterPro" id="IPR013083">
    <property type="entry name" value="Znf_RING/FYVE/PHD"/>
</dbReference>
<dbReference type="InterPro" id="IPR052256">
    <property type="entry name" value="E3_ubiquitin-ligase_CHFR"/>
</dbReference>
<dbReference type="Gene3D" id="3.30.40.10">
    <property type="entry name" value="Zinc/RING finger domain, C3HC4 (zinc finger)"/>
    <property type="match status" value="1"/>
</dbReference>
<name>A0A8H3HQV3_9AGAM</name>
<evidence type="ECO:0000256" key="4">
    <source>
        <dbReference type="PROSITE-ProRule" id="PRU00175"/>
    </source>
</evidence>
<protein>
    <recommendedName>
        <fullName evidence="6">RING-type domain-containing protein</fullName>
    </recommendedName>
</protein>